<proteinExistence type="predicted"/>
<accession>A0A699SZN1</accession>
<comment type="caution">
    <text evidence="2">The sequence shown here is derived from an EMBL/GenBank/DDBJ whole genome shotgun (WGS) entry which is preliminary data.</text>
</comment>
<sequence>MLPVMIKRLRVKFMFLQVVVTRQRNMLTRQKEKLNERVLTPVTAVGPNSTNSTNNYNAVGPSDNVVSLNFEIGRKSSFVDPSQYPDDLNMPALEDIVYSDDKEDSYSNNQSSYRLIRPC</sequence>
<dbReference type="AlphaFoldDB" id="A0A699SZN1"/>
<evidence type="ECO:0000256" key="1">
    <source>
        <dbReference type="SAM" id="MobiDB-lite"/>
    </source>
</evidence>
<feature type="region of interest" description="Disordered" evidence="1">
    <location>
        <begin position="99"/>
        <end position="119"/>
    </location>
</feature>
<organism evidence="2">
    <name type="scientific">Tanacetum cinerariifolium</name>
    <name type="common">Dalmatian daisy</name>
    <name type="synonym">Chrysanthemum cinerariifolium</name>
    <dbReference type="NCBI Taxonomy" id="118510"/>
    <lineage>
        <taxon>Eukaryota</taxon>
        <taxon>Viridiplantae</taxon>
        <taxon>Streptophyta</taxon>
        <taxon>Embryophyta</taxon>
        <taxon>Tracheophyta</taxon>
        <taxon>Spermatophyta</taxon>
        <taxon>Magnoliopsida</taxon>
        <taxon>eudicotyledons</taxon>
        <taxon>Gunneridae</taxon>
        <taxon>Pentapetalae</taxon>
        <taxon>asterids</taxon>
        <taxon>campanulids</taxon>
        <taxon>Asterales</taxon>
        <taxon>Asteraceae</taxon>
        <taxon>Asteroideae</taxon>
        <taxon>Anthemideae</taxon>
        <taxon>Anthemidinae</taxon>
        <taxon>Tanacetum</taxon>
    </lineage>
</organism>
<name>A0A699SZN1_TANCI</name>
<reference evidence="2" key="1">
    <citation type="journal article" date="2019" name="Sci. Rep.">
        <title>Draft genome of Tanacetum cinerariifolium, the natural source of mosquito coil.</title>
        <authorList>
            <person name="Yamashiro T."/>
            <person name="Shiraishi A."/>
            <person name="Satake H."/>
            <person name="Nakayama K."/>
        </authorList>
    </citation>
    <scope>NUCLEOTIDE SEQUENCE</scope>
</reference>
<protein>
    <submittedName>
        <fullName evidence="2">Uncharacterized protein</fullName>
    </submittedName>
</protein>
<evidence type="ECO:0000313" key="2">
    <source>
        <dbReference type="EMBL" id="GFD03562.1"/>
    </source>
</evidence>
<gene>
    <name evidence="2" type="ORF">Tci_875531</name>
</gene>
<dbReference type="EMBL" id="BKCJ011205808">
    <property type="protein sequence ID" value="GFD03562.1"/>
    <property type="molecule type" value="Genomic_DNA"/>
</dbReference>